<gene>
    <name evidence="1" type="ORF">ENV62_04345</name>
</gene>
<organism evidence="1">
    <name type="scientific">Desulfobacca acetoxidans</name>
    <dbReference type="NCBI Taxonomy" id="60893"/>
    <lineage>
        <taxon>Bacteria</taxon>
        <taxon>Pseudomonadati</taxon>
        <taxon>Thermodesulfobacteriota</taxon>
        <taxon>Desulfobaccia</taxon>
        <taxon>Desulfobaccales</taxon>
        <taxon>Desulfobaccaceae</taxon>
        <taxon>Desulfobacca</taxon>
    </lineage>
</organism>
<dbReference type="EMBL" id="DTHB01000031">
    <property type="protein sequence ID" value="HGB14456.1"/>
    <property type="molecule type" value="Genomic_DNA"/>
</dbReference>
<sequence>MERTGIIGIDEILKSPGRIECQALRANISTRQCAINQAQAKIDPYGPLQHCLQCQHPKRSQNRVKIKAGSRSYNYGPRSRALRAAAARGEVEKPRIMSLAERLLHLRDLSARAGWSTKRIDLRLRAINDAAPQEKRTILHKWAQELGGQT</sequence>
<comment type="caution">
    <text evidence="1">The sequence shown here is derived from an EMBL/GenBank/DDBJ whole genome shotgun (WGS) entry which is preliminary data.</text>
</comment>
<evidence type="ECO:0000313" key="1">
    <source>
        <dbReference type="EMBL" id="HGB14456.1"/>
    </source>
</evidence>
<reference evidence="1" key="1">
    <citation type="journal article" date="2020" name="mSystems">
        <title>Genome- and Community-Level Interaction Insights into Carbon Utilization and Element Cycling Functions of Hydrothermarchaeota in Hydrothermal Sediment.</title>
        <authorList>
            <person name="Zhou Z."/>
            <person name="Liu Y."/>
            <person name="Xu W."/>
            <person name="Pan J."/>
            <person name="Luo Z.H."/>
            <person name="Li M."/>
        </authorList>
    </citation>
    <scope>NUCLEOTIDE SEQUENCE [LARGE SCALE GENOMIC DNA]</scope>
    <source>
        <strain evidence="1">SpSt-776</strain>
    </source>
</reference>
<accession>A0A7C3WQB6</accession>
<dbReference type="AlphaFoldDB" id="A0A7C3WQB6"/>
<protein>
    <submittedName>
        <fullName evidence="1">Uncharacterized protein</fullName>
    </submittedName>
</protein>
<proteinExistence type="predicted"/>
<name>A0A7C3WQB6_9BACT</name>